<gene>
    <name evidence="3" type="ORF">PECUL_23A025179</name>
</gene>
<dbReference type="PANTHER" id="PTHR33538">
    <property type="entry name" value="PROTEIN GAMETE EXPRESSED 1"/>
    <property type="match status" value="1"/>
</dbReference>
<evidence type="ECO:0000313" key="3">
    <source>
        <dbReference type="EMBL" id="CAH2316536.1"/>
    </source>
</evidence>
<evidence type="ECO:0000256" key="2">
    <source>
        <dbReference type="SAM" id="SignalP"/>
    </source>
</evidence>
<feature type="compositionally biased region" description="Basic and acidic residues" evidence="1">
    <location>
        <begin position="498"/>
        <end position="514"/>
    </location>
</feature>
<proteinExistence type="predicted"/>
<reference evidence="3" key="1">
    <citation type="submission" date="2022-03" db="EMBL/GenBank/DDBJ databases">
        <authorList>
            <person name="Alioto T."/>
            <person name="Alioto T."/>
            <person name="Gomez Garrido J."/>
        </authorList>
    </citation>
    <scope>NUCLEOTIDE SEQUENCE</scope>
</reference>
<evidence type="ECO:0000313" key="4">
    <source>
        <dbReference type="Proteomes" id="UP001295444"/>
    </source>
</evidence>
<keyword evidence="2" id="KW-0732">Signal</keyword>
<feature type="signal peptide" evidence="2">
    <location>
        <begin position="1"/>
        <end position="22"/>
    </location>
</feature>
<feature type="compositionally biased region" description="Basic residues" evidence="1">
    <location>
        <begin position="446"/>
        <end position="466"/>
    </location>
</feature>
<dbReference type="Proteomes" id="UP001295444">
    <property type="component" value="Chromosome 09"/>
</dbReference>
<organism evidence="3 4">
    <name type="scientific">Pelobates cultripes</name>
    <name type="common">Western spadefoot toad</name>
    <dbReference type="NCBI Taxonomy" id="61616"/>
    <lineage>
        <taxon>Eukaryota</taxon>
        <taxon>Metazoa</taxon>
        <taxon>Chordata</taxon>
        <taxon>Craniata</taxon>
        <taxon>Vertebrata</taxon>
        <taxon>Euteleostomi</taxon>
        <taxon>Amphibia</taxon>
        <taxon>Batrachia</taxon>
        <taxon>Anura</taxon>
        <taxon>Pelobatoidea</taxon>
        <taxon>Pelobatidae</taxon>
        <taxon>Pelobates</taxon>
    </lineage>
</organism>
<evidence type="ECO:0008006" key="5">
    <source>
        <dbReference type="Google" id="ProtNLM"/>
    </source>
</evidence>
<accession>A0AAD1T5Y0</accession>
<protein>
    <recommendedName>
        <fullName evidence="5">Protein brambleberry-like</fullName>
    </recommendedName>
</protein>
<feature type="compositionally biased region" description="Basic residues" evidence="1">
    <location>
        <begin position="410"/>
        <end position="426"/>
    </location>
</feature>
<dbReference type="InterPro" id="IPR040346">
    <property type="entry name" value="GEX1/Brambleberry"/>
</dbReference>
<feature type="chain" id="PRO_5042103939" description="Protein brambleberry-like" evidence="2">
    <location>
        <begin position="23"/>
        <end position="514"/>
    </location>
</feature>
<sequence length="514" mass="58083">MAPLHTVAILPVLALTLLCARSELDTAVMEKGKTELQKLQDFARHPRYGDCWTRALQTVDVGCKQLDEEQQSRIALAFTHCHLERSGRDYPVCTEKNSIRQCTRGMDSVAFNTYTEFFTHAHSICYYLQNEMWQEQAQDTILRLTAHSDSVAKQLEATNLLAEEMMQAQNATLQSQEEILRNGHLLKQTLQESTLGMKQAFQEMEQSATEQRLLFSEIFNRITFLHQFVVGESNSLYSFLYNLLACVAVFLLTSTQRTSGARLILFGLVAANVYSERMICSYILGGTDSGFDQTESIAFWVGISRRISTSIGLLVLLYFTVTHRDVQRQSLEVLHGLQETKAELQSIIREAEHILKNPKLSEDQVLLTNDLMFGDSGIPDPSFLLENTREKYLLDSRHSEHLAAQITSTPKRRGRSRSRSASRRTSTRPSEPAVYNIAVTQPGRTRTTRQRRSRSRSRSTSRRKSIRPSEPAVFKIPVDPPAVIGTSSNGMAVQSNKKGREGEKKQAEKGEETP</sequence>
<feature type="compositionally biased region" description="Polar residues" evidence="1">
    <location>
        <begin position="485"/>
        <end position="496"/>
    </location>
</feature>
<dbReference type="PANTHER" id="PTHR33538:SF2">
    <property type="entry name" value="PROTEIN GAMETE EXPRESSED 1"/>
    <property type="match status" value="1"/>
</dbReference>
<name>A0AAD1T5Y0_PELCU</name>
<dbReference type="EMBL" id="OW240920">
    <property type="protein sequence ID" value="CAH2316536.1"/>
    <property type="molecule type" value="Genomic_DNA"/>
</dbReference>
<dbReference type="AlphaFoldDB" id="A0AAD1T5Y0"/>
<keyword evidence="4" id="KW-1185">Reference proteome</keyword>
<evidence type="ECO:0000256" key="1">
    <source>
        <dbReference type="SAM" id="MobiDB-lite"/>
    </source>
</evidence>
<feature type="region of interest" description="Disordered" evidence="1">
    <location>
        <begin position="401"/>
        <end position="514"/>
    </location>
</feature>